<dbReference type="Gene3D" id="2.120.10.80">
    <property type="entry name" value="Kelch-type beta propeller"/>
    <property type="match status" value="1"/>
</dbReference>
<dbReference type="SUPFAM" id="SSF117281">
    <property type="entry name" value="Kelch motif"/>
    <property type="match status" value="1"/>
</dbReference>
<proteinExistence type="predicted"/>
<feature type="non-terminal residue" evidence="1">
    <location>
        <position position="1"/>
    </location>
</feature>
<name>A0A391NSH3_9EUKA</name>
<evidence type="ECO:0000313" key="1">
    <source>
        <dbReference type="EMBL" id="GCA64215.1"/>
    </source>
</evidence>
<accession>A0A391NSH3</accession>
<gene>
    <name evidence="1" type="ORF">KIPB_013610</name>
</gene>
<dbReference type="InterPro" id="IPR015915">
    <property type="entry name" value="Kelch-typ_b-propeller"/>
</dbReference>
<comment type="caution">
    <text evidence="1">The sequence shown here is derived from an EMBL/GenBank/DDBJ whole genome shotgun (WGS) entry which is preliminary data.</text>
</comment>
<dbReference type="AlphaFoldDB" id="A0A391NSH3"/>
<reference evidence="1 2" key="1">
    <citation type="journal article" date="2018" name="PLoS ONE">
        <title>The draft genome of Kipferlia bialata reveals reductive genome evolution in fornicate parasites.</title>
        <authorList>
            <person name="Tanifuji G."/>
            <person name="Takabayashi S."/>
            <person name="Kume K."/>
            <person name="Takagi M."/>
            <person name="Nakayama T."/>
            <person name="Kamikawa R."/>
            <person name="Inagaki Y."/>
            <person name="Hashimoto T."/>
        </authorList>
    </citation>
    <scope>NUCLEOTIDE SEQUENCE [LARGE SCALE GENOMIC DNA]</scope>
    <source>
        <strain evidence="1">NY0173</strain>
    </source>
</reference>
<evidence type="ECO:0000313" key="2">
    <source>
        <dbReference type="Proteomes" id="UP000265618"/>
    </source>
</evidence>
<sequence length="364" mass="39472">HHSVSMTSTEETPCITRCTQLPGIGVRPELVHSVSALADDMDFLRMVQATSREVRDDDRLDSPIGLVTQVSMASLGDNTAMVVATMHAMGDWQTWSIMSVHHDHSVTFTPIPGPPNPEGVYKTQIERIGGSIVAYGGLLGRHPERPAWLMAVYSIDSGEWESVPYIEGYSPVPTIMHAIGCKGDSFLVSQGLSGLTGTRDWTEDMEWSVNTREWSSSTFECSGERSALWEVSDSDDGKAVNVALYGNHRICVSQGCHSATDGVSGFVRCWILDAVSQDVEVVGALNIPEPKRNSRGEITSLANSAALLMNPSTLVIVGGNAILVVDIDPHYLGPEYHTSMGGCQPVGVPREISLDMVQMLQRAF</sequence>
<dbReference type="EMBL" id="BDIP01006556">
    <property type="protein sequence ID" value="GCA64215.1"/>
    <property type="molecule type" value="Genomic_DNA"/>
</dbReference>
<dbReference type="Proteomes" id="UP000265618">
    <property type="component" value="Unassembled WGS sequence"/>
</dbReference>
<keyword evidence="2" id="KW-1185">Reference proteome</keyword>
<organism evidence="1 2">
    <name type="scientific">Kipferlia bialata</name>
    <dbReference type="NCBI Taxonomy" id="797122"/>
    <lineage>
        <taxon>Eukaryota</taxon>
        <taxon>Metamonada</taxon>
        <taxon>Carpediemonas-like organisms</taxon>
        <taxon>Kipferlia</taxon>
    </lineage>
</organism>
<protein>
    <submittedName>
        <fullName evidence="1">Uncharacterized protein</fullName>
    </submittedName>
</protein>